<dbReference type="Proteomes" id="UP000315312">
    <property type="component" value="Unassembled WGS sequence"/>
</dbReference>
<dbReference type="OrthoDB" id="947434at2"/>
<evidence type="ECO:0000313" key="3">
    <source>
        <dbReference type="EMBL" id="TWH92914.1"/>
    </source>
</evidence>
<dbReference type="SUPFAM" id="SSF56925">
    <property type="entry name" value="OMPA-like"/>
    <property type="match status" value="1"/>
</dbReference>
<keyword evidence="4" id="KW-1185">Reference proteome</keyword>
<evidence type="ECO:0000256" key="1">
    <source>
        <dbReference type="SAM" id="SignalP"/>
    </source>
</evidence>
<dbReference type="InterPro" id="IPR025665">
    <property type="entry name" value="Beta-barrel_OMP_2"/>
</dbReference>
<feature type="chain" id="PRO_5022837534" evidence="1">
    <location>
        <begin position="20"/>
        <end position="180"/>
    </location>
</feature>
<gene>
    <name evidence="3" type="ORF">IP97_02236</name>
</gene>
<sequence>MKKVLLSAVALLAFGFANAQDSKGGSTDMKFGVKAGYSSTNFTGDADGGDARGGFYIGGLVDFAVSEKFHVQPELMYSTEGADEAGVDYLRIPVMAKYYVAEGFSLQAGPEIAFKIAAEDDFTDEAVKSMDFGLGFGAGYELASGLMFDARYNLGLSNISDIDGADFGNAGIQIGLGYRF</sequence>
<proteinExistence type="predicted"/>
<dbReference type="AlphaFoldDB" id="A0A562KC65"/>
<dbReference type="InterPro" id="IPR011250">
    <property type="entry name" value="OMP/PagP_B-barrel"/>
</dbReference>
<protein>
    <submittedName>
        <fullName evidence="3">Outer membrane protein with beta-barrel domain</fullName>
    </submittedName>
</protein>
<evidence type="ECO:0000259" key="2">
    <source>
        <dbReference type="Pfam" id="PF13568"/>
    </source>
</evidence>
<feature type="signal peptide" evidence="1">
    <location>
        <begin position="1"/>
        <end position="19"/>
    </location>
</feature>
<dbReference type="RefSeq" id="WP_133610822.1">
    <property type="nucleotide sequence ID" value="NZ_SNZC01000006.1"/>
</dbReference>
<reference evidence="3 4" key="1">
    <citation type="journal article" date="2015" name="Stand. Genomic Sci.">
        <title>Genomic Encyclopedia of Bacterial and Archaeal Type Strains, Phase III: the genomes of soil and plant-associated and newly described type strains.</title>
        <authorList>
            <person name="Whitman W.B."/>
            <person name="Woyke T."/>
            <person name="Klenk H.P."/>
            <person name="Zhou Y."/>
            <person name="Lilburn T.G."/>
            <person name="Beck B.J."/>
            <person name="De Vos P."/>
            <person name="Vandamme P."/>
            <person name="Eisen J.A."/>
            <person name="Garrity G."/>
            <person name="Hugenholtz P."/>
            <person name="Kyrpides N.C."/>
        </authorList>
    </citation>
    <scope>NUCLEOTIDE SEQUENCE [LARGE SCALE GENOMIC DNA]</scope>
    <source>
        <strain evidence="3 4">CGMCC 1.6844</strain>
    </source>
</reference>
<feature type="domain" description="Outer membrane protein beta-barrel" evidence="2">
    <location>
        <begin position="19"/>
        <end position="160"/>
    </location>
</feature>
<evidence type="ECO:0000313" key="4">
    <source>
        <dbReference type="Proteomes" id="UP000315312"/>
    </source>
</evidence>
<keyword evidence="1" id="KW-0732">Signal</keyword>
<organism evidence="3 4">
    <name type="scientific">Flavobacterium cheniae</name>
    <dbReference type="NCBI Taxonomy" id="295428"/>
    <lineage>
        <taxon>Bacteria</taxon>
        <taxon>Pseudomonadati</taxon>
        <taxon>Bacteroidota</taxon>
        <taxon>Flavobacteriia</taxon>
        <taxon>Flavobacteriales</taxon>
        <taxon>Flavobacteriaceae</taxon>
        <taxon>Flavobacterium</taxon>
    </lineage>
</organism>
<dbReference type="EMBL" id="VLKM01000010">
    <property type="protein sequence ID" value="TWH92914.1"/>
    <property type="molecule type" value="Genomic_DNA"/>
</dbReference>
<dbReference type="Pfam" id="PF13568">
    <property type="entry name" value="OMP_b-brl_2"/>
    <property type="match status" value="1"/>
</dbReference>
<name>A0A562KC65_9FLAO</name>
<comment type="caution">
    <text evidence="3">The sequence shown here is derived from an EMBL/GenBank/DDBJ whole genome shotgun (WGS) entry which is preliminary data.</text>
</comment>
<accession>A0A562KC65</accession>